<evidence type="ECO:0000313" key="4">
    <source>
        <dbReference type="Proteomes" id="UP000243406"/>
    </source>
</evidence>
<accession>A0A1T4ZVP5</accession>
<name>A0A1T4ZVP5_9FIRM</name>
<evidence type="ECO:0000256" key="1">
    <source>
        <dbReference type="ARBA" id="ARBA00022741"/>
    </source>
</evidence>
<dbReference type="EMBL" id="FUYN01000001">
    <property type="protein sequence ID" value="SKB26768.1"/>
    <property type="molecule type" value="Genomic_DNA"/>
</dbReference>
<dbReference type="OrthoDB" id="9816297at2"/>
<evidence type="ECO:0000256" key="2">
    <source>
        <dbReference type="ARBA" id="ARBA00022840"/>
    </source>
</evidence>
<proteinExistence type="predicted"/>
<dbReference type="AlphaFoldDB" id="A0A1T4ZVP5"/>
<dbReference type="InterPro" id="IPR033875">
    <property type="entry name" value="FlhG"/>
</dbReference>
<dbReference type="InterPro" id="IPR033756">
    <property type="entry name" value="YlxH/NBP35"/>
</dbReference>
<dbReference type="Pfam" id="PF10609">
    <property type="entry name" value="ParA"/>
    <property type="match status" value="1"/>
</dbReference>
<dbReference type="GO" id="GO:0005524">
    <property type="term" value="F:ATP binding"/>
    <property type="evidence" value="ECO:0007669"/>
    <property type="project" value="UniProtKB-KW"/>
</dbReference>
<keyword evidence="4" id="KW-1185">Reference proteome</keyword>
<dbReference type="PANTHER" id="PTHR43384">
    <property type="entry name" value="SEPTUM SITE-DETERMINING PROTEIN MIND HOMOLOG, CHLOROPLASTIC-RELATED"/>
    <property type="match status" value="1"/>
</dbReference>
<dbReference type="GO" id="GO:0009898">
    <property type="term" value="C:cytoplasmic side of plasma membrane"/>
    <property type="evidence" value="ECO:0007669"/>
    <property type="project" value="TreeGrafter"/>
</dbReference>
<organism evidence="3 4">
    <name type="scientific">Acetoanaerobium noterae</name>
    <dbReference type="NCBI Taxonomy" id="745369"/>
    <lineage>
        <taxon>Bacteria</taxon>
        <taxon>Bacillati</taxon>
        <taxon>Bacillota</taxon>
        <taxon>Clostridia</taxon>
        <taxon>Peptostreptococcales</taxon>
        <taxon>Filifactoraceae</taxon>
        <taxon>Acetoanaerobium</taxon>
    </lineage>
</organism>
<gene>
    <name evidence="3" type="ORF">SAMN02745120_0442</name>
</gene>
<dbReference type="RefSeq" id="WP_079588428.1">
    <property type="nucleotide sequence ID" value="NZ_FUYN01000001.1"/>
</dbReference>
<dbReference type="InterPro" id="IPR027417">
    <property type="entry name" value="P-loop_NTPase"/>
</dbReference>
<dbReference type="PANTHER" id="PTHR43384:SF4">
    <property type="entry name" value="CELLULOSE BIOSYNTHESIS PROTEIN BCSQ-RELATED"/>
    <property type="match status" value="1"/>
</dbReference>
<evidence type="ECO:0000313" key="3">
    <source>
        <dbReference type="EMBL" id="SKB26768.1"/>
    </source>
</evidence>
<keyword evidence="3" id="KW-0966">Cell projection</keyword>
<dbReference type="GO" id="GO:0016887">
    <property type="term" value="F:ATP hydrolysis activity"/>
    <property type="evidence" value="ECO:0007669"/>
    <property type="project" value="TreeGrafter"/>
</dbReference>
<dbReference type="CDD" id="cd02038">
    <property type="entry name" value="FlhG-like"/>
    <property type="match status" value="1"/>
</dbReference>
<dbReference type="Proteomes" id="UP000243406">
    <property type="component" value="Unassembled WGS sequence"/>
</dbReference>
<protein>
    <submittedName>
        <fullName evidence="3">Flagellar biosynthesis protein FlhG</fullName>
    </submittedName>
</protein>
<dbReference type="PIRSF" id="PIRSF003092">
    <property type="entry name" value="MinD"/>
    <property type="match status" value="1"/>
</dbReference>
<sequence>MQNFDQAQRLREAVVFKKNIDRQDKPNNSSTRVICISSGKGGVGKSNFTINLAIALQSQGKKVIVIDADLGLANVEILLGIMPKFTLLDVISKNTSIKDVITRGPMEIGIISGGSGIQSMAELSLYDMNKLLNEINALKDMADFILIDTGAGISKSVTAFIEASEELIVITTCEPPAIADAYALIKIMSGIDKQKKISLVANRAEDTKEAENVFMKLSSVSKKFLDMNIDYLGEILDDDNVTKSVKKQVPFYMNNPKSKASQGIQNISERLLDMPVSQKGFNSFMKKLKGLFAGGGA</sequence>
<dbReference type="Gene3D" id="3.40.50.300">
    <property type="entry name" value="P-loop containing nucleotide triphosphate hydrolases"/>
    <property type="match status" value="1"/>
</dbReference>
<keyword evidence="3" id="KW-0282">Flagellum</keyword>
<keyword evidence="2" id="KW-0067">ATP-binding</keyword>
<dbReference type="InterPro" id="IPR050625">
    <property type="entry name" value="ParA/MinD_ATPase"/>
</dbReference>
<dbReference type="GO" id="GO:0051782">
    <property type="term" value="P:negative regulation of cell division"/>
    <property type="evidence" value="ECO:0007669"/>
    <property type="project" value="TreeGrafter"/>
</dbReference>
<keyword evidence="3" id="KW-0969">Cilium</keyword>
<dbReference type="InterPro" id="IPR025501">
    <property type="entry name" value="MinD_FleN"/>
</dbReference>
<keyword evidence="1" id="KW-0547">Nucleotide-binding</keyword>
<reference evidence="4" key="1">
    <citation type="submission" date="2017-02" db="EMBL/GenBank/DDBJ databases">
        <authorList>
            <person name="Varghese N."/>
            <person name="Submissions S."/>
        </authorList>
    </citation>
    <scope>NUCLEOTIDE SEQUENCE [LARGE SCALE GENOMIC DNA]</scope>
    <source>
        <strain evidence="4">ATCC 35199</strain>
    </source>
</reference>
<dbReference type="GO" id="GO:0005829">
    <property type="term" value="C:cytosol"/>
    <property type="evidence" value="ECO:0007669"/>
    <property type="project" value="TreeGrafter"/>
</dbReference>
<dbReference type="SUPFAM" id="SSF52540">
    <property type="entry name" value="P-loop containing nucleoside triphosphate hydrolases"/>
    <property type="match status" value="1"/>
</dbReference>